<evidence type="ECO:0000313" key="2">
    <source>
        <dbReference type="EMBL" id="MBE5038249.1"/>
    </source>
</evidence>
<accession>A0ABR9R534</accession>
<proteinExistence type="predicted"/>
<dbReference type="EMBL" id="JADCKC010000003">
    <property type="protein sequence ID" value="MBE5038249.1"/>
    <property type="molecule type" value="Genomic_DNA"/>
</dbReference>
<dbReference type="RefSeq" id="WP_193502279.1">
    <property type="nucleotide sequence ID" value="NZ_JADCKC010000003.1"/>
</dbReference>
<protein>
    <submittedName>
        <fullName evidence="2">Uncharacterized protein</fullName>
    </submittedName>
</protein>
<comment type="caution">
    <text evidence="2">The sequence shown here is derived from an EMBL/GenBank/DDBJ whole genome shotgun (WGS) entry which is preliminary data.</text>
</comment>
<gene>
    <name evidence="2" type="ORF">INF35_10670</name>
</gene>
<evidence type="ECO:0000256" key="1">
    <source>
        <dbReference type="SAM" id="MobiDB-lite"/>
    </source>
</evidence>
<feature type="region of interest" description="Disordered" evidence="1">
    <location>
        <begin position="1"/>
        <end position="29"/>
    </location>
</feature>
<reference evidence="2 3" key="1">
    <citation type="submission" date="2020-10" db="EMBL/GenBank/DDBJ databases">
        <title>ChiBAC.</title>
        <authorList>
            <person name="Zenner C."/>
            <person name="Hitch T.C.A."/>
            <person name="Clavel T."/>
        </authorList>
    </citation>
    <scope>NUCLEOTIDE SEQUENCE [LARGE SCALE GENOMIC DNA]</scope>
    <source>
        <strain evidence="2 3">DSM 109015</strain>
    </source>
</reference>
<keyword evidence="3" id="KW-1185">Reference proteome</keyword>
<dbReference type="Proteomes" id="UP000768567">
    <property type="component" value="Unassembled WGS sequence"/>
</dbReference>
<organism evidence="2 3">
    <name type="scientific">Gemmiger gallinarum</name>
    <dbReference type="NCBI Taxonomy" id="2779354"/>
    <lineage>
        <taxon>Bacteria</taxon>
        <taxon>Bacillati</taxon>
        <taxon>Bacillota</taxon>
        <taxon>Clostridia</taxon>
        <taxon>Eubacteriales</taxon>
        <taxon>Gemmiger</taxon>
    </lineage>
</organism>
<evidence type="ECO:0000313" key="3">
    <source>
        <dbReference type="Proteomes" id="UP000768567"/>
    </source>
</evidence>
<name>A0ABR9R534_9FIRM</name>
<sequence>MPKNVYEKPGTFSENPDFPGPKSPFEQKVGIKNPPATEISSRGIGVLQVDLQVDITPSAWLYHAVMRFLECLRIL</sequence>